<name>A0A7S7LSW4_9BACT</name>
<dbReference type="Proteomes" id="UP000593994">
    <property type="component" value="Chromosome"/>
</dbReference>
<evidence type="ECO:0000313" key="2">
    <source>
        <dbReference type="Proteomes" id="UP000593994"/>
    </source>
</evidence>
<dbReference type="KEGG" id="sbal:HUE88_07305"/>
<dbReference type="AlphaFoldDB" id="A0A7S7LSW4"/>
<dbReference type="RefSeq" id="WP_194368076.1">
    <property type="nucleotide sequence ID" value="NZ_CP054492.1"/>
</dbReference>
<reference evidence="1 2" key="1">
    <citation type="submission" date="2020-05" db="EMBL/GenBank/DDBJ databases">
        <title>Sulfurimonas marisnigri, sp. nov., and Sulfurimonas baltica, sp. nov., manganese oxide reducing chemolithoautotrophs of the class Epsilonproteobacteria isolated from the pelagic redoxclines of the Black and Baltic Seas and emended description of the genus Sulfurimonas.</title>
        <authorList>
            <person name="Henkel J.V."/>
            <person name="Laudan C."/>
            <person name="Werner J."/>
            <person name="Neu T."/>
            <person name="Plewe S."/>
            <person name="Sproer C."/>
            <person name="Bunk B."/>
            <person name="Schulz-Vogt H.N."/>
        </authorList>
    </citation>
    <scope>NUCLEOTIDE SEQUENCE [LARGE SCALE GENOMIC DNA]</scope>
    <source>
        <strain evidence="1 2">GD2</strain>
    </source>
</reference>
<accession>A0A7S7LSW4</accession>
<keyword evidence="2" id="KW-1185">Reference proteome</keyword>
<gene>
    <name evidence="1" type="ORF">HUE88_07305</name>
</gene>
<proteinExistence type="predicted"/>
<organism evidence="1 2">
    <name type="scientific">Candidatus Sulfurimonas baltica</name>
    <dbReference type="NCBI Taxonomy" id="2740404"/>
    <lineage>
        <taxon>Bacteria</taxon>
        <taxon>Pseudomonadati</taxon>
        <taxon>Campylobacterota</taxon>
        <taxon>Epsilonproteobacteria</taxon>
        <taxon>Campylobacterales</taxon>
        <taxon>Sulfurimonadaceae</taxon>
        <taxon>Sulfurimonas</taxon>
    </lineage>
</organism>
<dbReference type="EMBL" id="CP054492">
    <property type="protein sequence ID" value="QOY50956.1"/>
    <property type="molecule type" value="Genomic_DNA"/>
</dbReference>
<sequence>MKSRIVIKYKFNLYGTVSKAKKNVLLLDNGNKLTKGIIDHHQPSAPKHSATMLTFLYPKLIGENIQRIELHISPDLDCVASSYLASYYIKNKSFPKFAEKLAKYLDKVDFGQSSKYKVSLSSIFSFLKNECKSDLEIVKRGHILIKECVKYGFESGSLPPKYHRYIKSIRDDYITYEADLKRASIKSIQVKRRNTSRFIQTQALIVFLPKSKLFTEWARNDSVHTKNGFDLLVTSLSSKRTIISVKPDGVTTLKGFGDVLNSMETKRRKEKGIVLKEENRVGYDIPDPWYDGRNPSHNYTIIDSPRRGSELEFTEILKALEEWSNYAGN</sequence>
<evidence type="ECO:0000313" key="1">
    <source>
        <dbReference type="EMBL" id="QOY50956.1"/>
    </source>
</evidence>
<protein>
    <submittedName>
        <fullName evidence="1">Uncharacterized protein</fullName>
    </submittedName>
</protein>